<protein>
    <submittedName>
        <fullName evidence="3">FeFe-hydrogenase 2</fullName>
    </submittedName>
</protein>
<dbReference type="SUPFAM" id="SSF54862">
    <property type="entry name" value="4Fe-4S ferredoxins"/>
    <property type="match status" value="1"/>
</dbReference>
<proteinExistence type="inferred from homology"/>
<name>K7R1H7_9EUKA</name>
<dbReference type="SUPFAM" id="SSF53920">
    <property type="entry name" value="Fe-only hydrogenase"/>
    <property type="match status" value="1"/>
</dbReference>
<feature type="domain" description="4Fe-4S ferredoxin-type" evidence="2">
    <location>
        <begin position="165"/>
        <end position="194"/>
    </location>
</feature>
<dbReference type="InterPro" id="IPR004108">
    <property type="entry name" value="Fe_hydrogenase_lsu_C"/>
</dbReference>
<dbReference type="PROSITE" id="PS00198">
    <property type="entry name" value="4FE4S_FER_1"/>
    <property type="match status" value="1"/>
</dbReference>
<dbReference type="Pfam" id="PF02906">
    <property type="entry name" value="Fe_hyd_lg_C"/>
    <property type="match status" value="1"/>
</dbReference>
<reference evidence="3" key="1">
    <citation type="journal article" date="2013" name="Nat. Commun.">
        <title>Hydrogenosomes in the diplomonad Spironucleus salmonicida.</title>
        <authorList>
            <person name="Jerlstrom-Hultqvist J."/>
            <person name="Einarsson E."/>
            <person name="Xu F."/>
            <person name="Hjort K."/>
            <person name="Ek B."/>
            <person name="Steinhauf D."/>
            <person name="Hultenby K."/>
            <person name="Bergquist J."/>
            <person name="Andersson J.O."/>
            <person name="Svard S.G."/>
        </authorList>
    </citation>
    <scope>NUCLEOTIDE SEQUENCE</scope>
    <source>
        <strain evidence="3">ATCC 50377</strain>
    </source>
</reference>
<dbReference type="InterPro" id="IPR009016">
    <property type="entry name" value="Fe_hydrogenase"/>
</dbReference>
<dbReference type="Gene3D" id="3.30.70.20">
    <property type="match status" value="1"/>
</dbReference>
<dbReference type="VEuPathDB" id="GiardiaDB:SS50377_27882"/>
<dbReference type="InterPro" id="IPR050340">
    <property type="entry name" value="Cytosolic_Fe-S_CAF"/>
</dbReference>
<comment type="similarity">
    <text evidence="1">Belongs to the NARF family.</text>
</comment>
<accession>K7R1H7</accession>
<dbReference type="PANTHER" id="PTHR11615">
    <property type="entry name" value="NITRATE, FORMATE, IRON DEHYDROGENASE"/>
    <property type="match status" value="1"/>
</dbReference>
<evidence type="ECO:0000259" key="2">
    <source>
        <dbReference type="PROSITE" id="PS51379"/>
    </source>
</evidence>
<sequence>MQTQINAFSTIYLVKSIILTSHQTQIITVTCTDIVFAEIAKIISEYNNIYFISAKMKNLRWQVVQGQLINFPEPEPEKIPEPELKHVQHADQISSYVLTPQSSIDTADKPLDQNTAIQLNYAKCVGCQMCAKTCSDHQNFNIFQKSSVKVYPFVNSRGDVLKDETRFTLECTDCVGCGACVQICPTGALQPRDNVQELSEKLQCAEIVKIAVIAPSTRVGIAEGMGMPVGSSAERQMVQALKNLGFDYVFDNMFGADMTTREDAQEILKHKAAGTGPCFTSCCPAWVNLVERQYPELIPRLSTARSPHGMICSVIKKQFAKSLGKRPGELFVAGFMPCTAKKFEAARPQLATDGVQDCDLSLTTREMMTLFKGQKFSVAREAELENDESAQYSAPYNRFSGSAYIYGKSAGVTEAVARYIFHTTNTAPSEITSEVVFEDIPSKSRISLISFTADQTYRVLVAQGGLAAHKVVGLAQEVPCDAVEVMVCPGGCIGGGGQPKQLKKELVEKRKEGLELKDSQQAWKSCCENEGVQAVYAEMGDSVHDVLHTYFVSSWE</sequence>
<gene>
    <name evidence="3" type="ORF">SS50377_10897</name>
</gene>
<organism evidence="3">
    <name type="scientific">Spironucleus salmonicida</name>
    <dbReference type="NCBI Taxonomy" id="348837"/>
    <lineage>
        <taxon>Eukaryota</taxon>
        <taxon>Metamonada</taxon>
        <taxon>Diplomonadida</taxon>
        <taxon>Hexamitidae</taxon>
        <taxon>Hexamitinae</taxon>
        <taxon>Spironucleus</taxon>
    </lineage>
</organism>
<dbReference type="EMBL" id="JX549082">
    <property type="protein sequence ID" value="AFV80057.1"/>
    <property type="molecule type" value="Genomic_DNA"/>
</dbReference>
<dbReference type="InterPro" id="IPR017900">
    <property type="entry name" value="4Fe4S_Fe_S_CS"/>
</dbReference>
<dbReference type="AlphaFoldDB" id="K7R1H7"/>
<evidence type="ECO:0000313" key="3">
    <source>
        <dbReference type="EMBL" id="AFV80057.1"/>
    </source>
</evidence>
<dbReference type="Pfam" id="PF12838">
    <property type="entry name" value="Fer4_7"/>
    <property type="match status" value="1"/>
</dbReference>
<dbReference type="InterPro" id="IPR017896">
    <property type="entry name" value="4Fe4S_Fe-S-bd"/>
</dbReference>
<feature type="domain" description="4Fe-4S ferredoxin-type" evidence="2">
    <location>
        <begin position="115"/>
        <end position="145"/>
    </location>
</feature>
<dbReference type="PROSITE" id="PS51379">
    <property type="entry name" value="4FE4S_FER_2"/>
    <property type="match status" value="2"/>
</dbReference>
<dbReference type="Gene3D" id="3.40.50.1780">
    <property type="match status" value="1"/>
</dbReference>
<evidence type="ECO:0000256" key="1">
    <source>
        <dbReference type="ARBA" id="ARBA00006596"/>
    </source>
</evidence>
<dbReference type="Gene3D" id="3.40.950.10">
    <property type="entry name" value="Fe-only Hydrogenase (Larger Subunit), Chain L, domain 3"/>
    <property type="match status" value="1"/>
</dbReference>